<reference evidence="4 5" key="1">
    <citation type="submission" date="2024-08" db="EMBL/GenBank/DDBJ databases">
        <title>Gnathostoma spinigerum genome.</title>
        <authorList>
            <person name="Gonzalez-Bertolin B."/>
            <person name="Monzon S."/>
            <person name="Zaballos A."/>
            <person name="Jimenez P."/>
            <person name="Dekumyoy P."/>
            <person name="Varona S."/>
            <person name="Cuesta I."/>
            <person name="Sumanam S."/>
            <person name="Adisakwattana P."/>
            <person name="Gasser R.B."/>
            <person name="Hernandez-Gonzalez A."/>
            <person name="Young N.D."/>
            <person name="Perteguer M.J."/>
        </authorList>
    </citation>
    <scope>NUCLEOTIDE SEQUENCE [LARGE SCALE GENOMIC DNA]</scope>
    <source>
        <strain evidence="4">AL3</strain>
        <tissue evidence="4">Liver</tissue>
    </source>
</reference>
<dbReference type="AlphaFoldDB" id="A0ABD6EFS3"/>
<protein>
    <recommendedName>
        <fullName evidence="3">Elongator complex protein 6</fullName>
    </recommendedName>
</protein>
<accession>A0ABD6EFS3</accession>
<evidence type="ECO:0000256" key="3">
    <source>
        <dbReference type="ARBA" id="ARBA00020263"/>
    </source>
</evidence>
<dbReference type="Proteomes" id="UP001608902">
    <property type="component" value="Unassembled WGS sequence"/>
</dbReference>
<evidence type="ECO:0000256" key="1">
    <source>
        <dbReference type="ARBA" id="ARBA00005043"/>
    </source>
</evidence>
<evidence type="ECO:0000256" key="2">
    <source>
        <dbReference type="ARBA" id="ARBA00008837"/>
    </source>
</evidence>
<dbReference type="PANTHER" id="PTHR16184:SF6">
    <property type="entry name" value="ELONGATOR COMPLEX PROTEIN 6"/>
    <property type="match status" value="1"/>
</dbReference>
<comment type="pathway">
    <text evidence="1">tRNA modification; 5-methoxycarbonylmethyl-2-thiouridine-tRNA biosynthesis.</text>
</comment>
<name>A0ABD6EFS3_9BILA</name>
<organism evidence="4 5">
    <name type="scientific">Gnathostoma spinigerum</name>
    <dbReference type="NCBI Taxonomy" id="75299"/>
    <lineage>
        <taxon>Eukaryota</taxon>
        <taxon>Metazoa</taxon>
        <taxon>Ecdysozoa</taxon>
        <taxon>Nematoda</taxon>
        <taxon>Chromadorea</taxon>
        <taxon>Rhabditida</taxon>
        <taxon>Spirurina</taxon>
        <taxon>Gnathostomatomorpha</taxon>
        <taxon>Gnathostomatoidea</taxon>
        <taxon>Gnathostomatidae</taxon>
        <taxon>Gnathostoma</taxon>
    </lineage>
</organism>
<keyword evidence="5" id="KW-1185">Reference proteome</keyword>
<dbReference type="InterPro" id="IPR018627">
    <property type="entry name" value="ELP6"/>
</dbReference>
<dbReference type="InterPro" id="IPR027417">
    <property type="entry name" value="P-loop_NTPase"/>
</dbReference>
<dbReference type="EMBL" id="JBGFUD010003280">
    <property type="protein sequence ID" value="MFH4978531.1"/>
    <property type="molecule type" value="Genomic_DNA"/>
</dbReference>
<sequence>MIAELSKVLDGRVTELITISSADASAPHFLIFHFIDVALRNNRDVILVSARRGRRSNRVIASKLAIRSSEKIKFINIRDHLKDDLLSSGRHLLKSLDKAIGENIESCGAPISLMFDDFSIIHDIGVTATDSMNFLRKIEKKLWERHPDPMMVVTFCSDCPLIPIMQLKSDVVLQTSLIGTGFAKDVTGKLSLRMREDDAAAPLIYHYRLTDRSVQVMPPGLLRPAL</sequence>
<evidence type="ECO:0000313" key="5">
    <source>
        <dbReference type="Proteomes" id="UP001608902"/>
    </source>
</evidence>
<comment type="similarity">
    <text evidence="2">Belongs to the ELP6 family.</text>
</comment>
<evidence type="ECO:0000313" key="4">
    <source>
        <dbReference type="EMBL" id="MFH4978531.1"/>
    </source>
</evidence>
<comment type="caution">
    <text evidence="4">The sequence shown here is derived from an EMBL/GenBank/DDBJ whole genome shotgun (WGS) entry which is preliminary data.</text>
</comment>
<gene>
    <name evidence="4" type="ORF">AB6A40_005240</name>
</gene>
<dbReference type="PANTHER" id="PTHR16184">
    <property type="entry name" value="ELONGATOR COMPLEX PROTEIN 6"/>
    <property type="match status" value="1"/>
</dbReference>
<proteinExistence type="inferred from homology"/>
<dbReference type="Gene3D" id="3.40.50.300">
    <property type="entry name" value="P-loop containing nucleotide triphosphate hydrolases"/>
    <property type="match status" value="1"/>
</dbReference>